<accession>A0A240E766</accession>
<dbReference type="AlphaFoldDB" id="A0A240E766"/>
<name>A0A240E766_9GAMM</name>
<gene>
    <name evidence="1" type="ORF">SAMN05421731_103322</name>
</gene>
<sequence>MSLEGYISFSSNQLYADYVDYYWNEDTIKYISMMLRVKIDEFYHSFKVSFIDHSPLILNEQLHCYASFMINEDQLLISKKIEVYSLKNQCIGYIYFVHQN</sequence>
<dbReference type="EMBL" id="OANT01000003">
    <property type="protein sequence ID" value="SNX44584.1"/>
    <property type="molecule type" value="Genomic_DNA"/>
</dbReference>
<organism evidence="1 2">
    <name type="scientific">Acinetobacter puyangensis</name>
    <dbReference type="NCBI Taxonomy" id="1096779"/>
    <lineage>
        <taxon>Bacteria</taxon>
        <taxon>Pseudomonadati</taxon>
        <taxon>Pseudomonadota</taxon>
        <taxon>Gammaproteobacteria</taxon>
        <taxon>Moraxellales</taxon>
        <taxon>Moraxellaceae</taxon>
        <taxon>Acinetobacter</taxon>
    </lineage>
</organism>
<proteinExistence type="predicted"/>
<keyword evidence="2" id="KW-1185">Reference proteome</keyword>
<protein>
    <submittedName>
        <fullName evidence="1">Uncharacterized protein</fullName>
    </submittedName>
</protein>
<evidence type="ECO:0000313" key="1">
    <source>
        <dbReference type="EMBL" id="SNX44584.1"/>
    </source>
</evidence>
<reference evidence="2" key="1">
    <citation type="submission" date="2016-09" db="EMBL/GenBank/DDBJ databases">
        <authorList>
            <person name="Varghese N."/>
            <person name="Submissions S."/>
        </authorList>
    </citation>
    <scope>NUCLEOTIDE SEQUENCE [LARGE SCALE GENOMIC DNA]</scope>
    <source>
        <strain evidence="2">ANC 4466</strain>
    </source>
</reference>
<dbReference type="RefSeq" id="WP_097078820.1">
    <property type="nucleotide sequence ID" value="NZ_BAABHT010000001.1"/>
</dbReference>
<evidence type="ECO:0000313" key="2">
    <source>
        <dbReference type="Proteomes" id="UP000219042"/>
    </source>
</evidence>
<dbReference type="Proteomes" id="UP000219042">
    <property type="component" value="Unassembled WGS sequence"/>
</dbReference>